<reference evidence="4 5" key="1">
    <citation type="submission" date="2016-09" db="EMBL/GenBank/DDBJ databases">
        <title>Genomic Taxonomy of the Vibrionaceae.</title>
        <authorList>
            <person name="Gonzalez-Castillo A."/>
            <person name="Gomez-Gil B."/>
            <person name="Enciso-Ibarra K."/>
        </authorList>
    </citation>
    <scope>NUCLEOTIDE SEQUENCE [LARGE SCALE GENOMIC DNA]</scope>
    <source>
        <strain evidence="2 4">CAIM 1902</strain>
        <strain evidence="3 5">CAIM 703</strain>
    </source>
</reference>
<evidence type="ECO:0000313" key="5">
    <source>
        <dbReference type="Proteomes" id="UP000186313"/>
    </source>
</evidence>
<name>A0A1Q9HFC4_9VIBR</name>
<keyword evidence="1" id="KW-0812">Transmembrane</keyword>
<sequence length="456" mass="53869">MITVDKQDGITLKISHSMAASKKANLDLYFFVPGELGLSPDLLKETEFYYESIIQKRAYYSDKILLPLIHSRLAKRGRLSSTQYRVSLSLFAYQYVIALDKAVSQLNRHDTDTVTDEEIDAVIELAIDILKKLRRSIPYEESLKRYYANIDNYLSWYTEQKFLSLVAHMPRDGDYKTLKERLILIVEKEKAHRKLNHYNSPATRDDVTRMSNKMRLLRRLIEHPIVLKEKTTSLGKNMKRIVKGLATGFVMVFVTITAILARDYWGEITASFIIAMSFVYALREIFKDDLRDVLWRWFRKGKPRWRKRYTDPTTNKVVGQKVEWLDYQALNKLPDRIMFIRKKRTAQREEQILHYRSEVEMTTSRFMSGYEETRETMFVSMRALTRLMDKGSNRVYLLNNGQVSKESVEKRHLINLIAKEYRFDGKPRYYRWKIILNRTKIVAIEQVEVDPNTPLP</sequence>
<feature type="transmembrane region" description="Helical" evidence="1">
    <location>
        <begin position="268"/>
        <end position="286"/>
    </location>
</feature>
<accession>A0A1Q9HFC4</accession>
<keyword evidence="1" id="KW-0472">Membrane</keyword>
<dbReference type="RefSeq" id="WP_075709606.1">
    <property type="nucleotide sequence ID" value="NZ_AP019654.1"/>
</dbReference>
<keyword evidence="4" id="KW-1185">Reference proteome</keyword>
<organism evidence="3 5">
    <name type="scientific">Vibrio panuliri</name>
    <dbReference type="NCBI Taxonomy" id="1381081"/>
    <lineage>
        <taxon>Bacteria</taxon>
        <taxon>Pseudomonadati</taxon>
        <taxon>Pseudomonadota</taxon>
        <taxon>Gammaproteobacteria</taxon>
        <taxon>Vibrionales</taxon>
        <taxon>Vibrionaceae</taxon>
        <taxon>Vibrio</taxon>
    </lineage>
</organism>
<dbReference type="EMBL" id="MJMJ01000023">
    <property type="protein sequence ID" value="OLQ88434.1"/>
    <property type="molecule type" value="Genomic_DNA"/>
</dbReference>
<evidence type="ECO:0000313" key="2">
    <source>
        <dbReference type="EMBL" id="OLQ87750.1"/>
    </source>
</evidence>
<dbReference type="AlphaFoldDB" id="A0A1Q9HFC4"/>
<evidence type="ECO:0000313" key="3">
    <source>
        <dbReference type="EMBL" id="OLQ88434.1"/>
    </source>
</evidence>
<feature type="transmembrane region" description="Helical" evidence="1">
    <location>
        <begin position="241"/>
        <end position="262"/>
    </location>
</feature>
<dbReference type="Proteomes" id="UP000186039">
    <property type="component" value="Unassembled WGS sequence"/>
</dbReference>
<keyword evidence="1" id="KW-1133">Transmembrane helix</keyword>
<gene>
    <name evidence="2" type="ORF">BIY20_01880</name>
    <name evidence="3" type="ORF">BIY22_09765</name>
</gene>
<dbReference type="STRING" id="1381081.BIY22_09765"/>
<dbReference type="Proteomes" id="UP000186313">
    <property type="component" value="Unassembled WGS sequence"/>
</dbReference>
<comment type="caution">
    <text evidence="3">The sequence shown here is derived from an EMBL/GenBank/DDBJ whole genome shotgun (WGS) entry which is preliminary data.</text>
</comment>
<dbReference type="OrthoDB" id="6209688at2"/>
<protein>
    <submittedName>
        <fullName evidence="3">Uncharacterized protein</fullName>
    </submittedName>
</protein>
<evidence type="ECO:0000313" key="4">
    <source>
        <dbReference type="Proteomes" id="UP000186039"/>
    </source>
</evidence>
<proteinExistence type="predicted"/>
<dbReference type="EMBL" id="MJMH01000195">
    <property type="protein sequence ID" value="OLQ87750.1"/>
    <property type="molecule type" value="Genomic_DNA"/>
</dbReference>
<evidence type="ECO:0000256" key="1">
    <source>
        <dbReference type="SAM" id="Phobius"/>
    </source>
</evidence>